<sequence>MTRLERIKDLQRLVGAIPDGVIGNETLRQFASKFGKTIVQTVHFFAQIHHESGGFTIGRENMNYTAPRIMQIFGVGKHSAKVTVAEAGRLAGNPWDLSERVYGLGNPKKAKELGNTKVGDGFKYRGGGALQCTGGSDYKKYGGQRLYDNPEMIETSEFYFTTALREFDARGIWPLAKDYSQSSIISVSKRVNGGTNGLQDRINKTNYYKGLLK</sequence>
<dbReference type="Proteomes" id="UP001170954">
    <property type="component" value="Unassembled WGS sequence"/>
</dbReference>
<dbReference type="EMBL" id="JACAGK010000132">
    <property type="protein sequence ID" value="MDM1050593.1"/>
    <property type="molecule type" value="Genomic_DNA"/>
</dbReference>
<organism evidence="1 2">
    <name type="scientific">Sphingobacterium hotanense</name>
    <dbReference type="NCBI Taxonomy" id="649196"/>
    <lineage>
        <taxon>Bacteria</taxon>
        <taxon>Pseudomonadati</taxon>
        <taxon>Bacteroidota</taxon>
        <taxon>Sphingobacteriia</taxon>
        <taxon>Sphingobacteriales</taxon>
        <taxon>Sphingobacteriaceae</taxon>
        <taxon>Sphingobacterium</taxon>
    </lineage>
</organism>
<reference evidence="1" key="2">
    <citation type="journal article" date="2022" name="Sci. Total Environ.">
        <title>Prevalence, transmission, and molecular epidemiology of tet(X)-positive bacteria among humans, animals, and environmental niches in China: An epidemiological, and genomic-based study.</title>
        <authorList>
            <person name="Dong N."/>
            <person name="Zeng Y."/>
            <person name="Cai C."/>
            <person name="Sun C."/>
            <person name="Lu J."/>
            <person name="Liu C."/>
            <person name="Zhou H."/>
            <person name="Sun Q."/>
            <person name="Shu L."/>
            <person name="Wang H."/>
            <person name="Wang Y."/>
            <person name="Wang S."/>
            <person name="Wu C."/>
            <person name="Chan E.W."/>
            <person name="Chen G."/>
            <person name="Shen Z."/>
            <person name="Chen S."/>
            <person name="Zhang R."/>
        </authorList>
    </citation>
    <scope>NUCLEOTIDE SEQUENCE</scope>
    <source>
        <strain evidence="1">R1692</strain>
    </source>
</reference>
<dbReference type="GO" id="GO:0016787">
    <property type="term" value="F:hydrolase activity"/>
    <property type="evidence" value="ECO:0007669"/>
    <property type="project" value="UniProtKB-KW"/>
</dbReference>
<dbReference type="RefSeq" id="WP_286652541.1">
    <property type="nucleotide sequence ID" value="NZ_JACAGK010000132.1"/>
</dbReference>
<keyword evidence="1" id="KW-0378">Hydrolase</keyword>
<keyword evidence="2" id="KW-1185">Reference proteome</keyword>
<dbReference type="InterPro" id="IPR023346">
    <property type="entry name" value="Lysozyme-like_dom_sf"/>
</dbReference>
<dbReference type="SUPFAM" id="SSF53955">
    <property type="entry name" value="Lysozyme-like"/>
    <property type="match status" value="1"/>
</dbReference>
<proteinExistence type="predicted"/>
<accession>A0ABT7NU68</accession>
<evidence type="ECO:0000313" key="2">
    <source>
        <dbReference type="Proteomes" id="UP001170954"/>
    </source>
</evidence>
<gene>
    <name evidence="1" type="ORF">HX018_20380</name>
</gene>
<protein>
    <submittedName>
        <fullName evidence="1">Glycoside hydrolase family 19 protein</fullName>
    </submittedName>
</protein>
<dbReference type="Gene3D" id="1.10.530.10">
    <property type="match status" value="1"/>
</dbReference>
<comment type="caution">
    <text evidence="1">The sequence shown here is derived from an EMBL/GenBank/DDBJ whole genome shotgun (WGS) entry which is preliminary data.</text>
</comment>
<reference evidence="1" key="1">
    <citation type="submission" date="2020-06" db="EMBL/GenBank/DDBJ databases">
        <authorList>
            <person name="Dong N."/>
        </authorList>
    </citation>
    <scope>NUCLEOTIDE SEQUENCE</scope>
    <source>
        <strain evidence="1">R1692</strain>
    </source>
</reference>
<name>A0ABT7NU68_9SPHI</name>
<evidence type="ECO:0000313" key="1">
    <source>
        <dbReference type="EMBL" id="MDM1050593.1"/>
    </source>
</evidence>